<dbReference type="InterPro" id="IPR001878">
    <property type="entry name" value="Znf_CCHC"/>
</dbReference>
<dbReference type="GO" id="GO:0008270">
    <property type="term" value="F:zinc ion binding"/>
    <property type="evidence" value="ECO:0007669"/>
    <property type="project" value="UniProtKB-KW"/>
</dbReference>
<dbReference type="AlphaFoldDB" id="A0A9D4YRE8"/>
<dbReference type="Proteomes" id="UP000821837">
    <property type="component" value="Unassembled WGS sequence"/>
</dbReference>
<keyword evidence="1" id="KW-0479">Metal-binding</keyword>
<feature type="compositionally biased region" description="Polar residues" evidence="2">
    <location>
        <begin position="78"/>
        <end position="89"/>
    </location>
</feature>
<feature type="domain" description="CCHC-type" evidence="3">
    <location>
        <begin position="284"/>
        <end position="299"/>
    </location>
</feature>
<gene>
    <name evidence="4" type="ORF">HPB52_024204</name>
</gene>
<evidence type="ECO:0000256" key="1">
    <source>
        <dbReference type="PROSITE-ProRule" id="PRU00047"/>
    </source>
</evidence>
<keyword evidence="1" id="KW-0863">Zinc-finger</keyword>
<dbReference type="EMBL" id="JABSTV010001012">
    <property type="protein sequence ID" value="KAH7985297.1"/>
    <property type="molecule type" value="Genomic_DNA"/>
</dbReference>
<evidence type="ECO:0000259" key="3">
    <source>
        <dbReference type="PROSITE" id="PS50158"/>
    </source>
</evidence>
<protein>
    <recommendedName>
        <fullName evidence="3">CCHC-type domain-containing protein</fullName>
    </recommendedName>
</protein>
<proteinExistence type="predicted"/>
<reference evidence="4" key="2">
    <citation type="submission" date="2021-09" db="EMBL/GenBank/DDBJ databases">
        <authorList>
            <person name="Jia N."/>
            <person name="Wang J."/>
            <person name="Shi W."/>
            <person name="Du L."/>
            <person name="Sun Y."/>
            <person name="Zhan W."/>
            <person name="Jiang J."/>
            <person name="Wang Q."/>
            <person name="Zhang B."/>
            <person name="Ji P."/>
            <person name="Sakyi L.B."/>
            <person name="Cui X."/>
            <person name="Yuan T."/>
            <person name="Jiang B."/>
            <person name="Yang W."/>
            <person name="Lam T.T.-Y."/>
            <person name="Chang Q."/>
            <person name="Ding S."/>
            <person name="Wang X."/>
            <person name="Zhu J."/>
            <person name="Ruan X."/>
            <person name="Zhao L."/>
            <person name="Wei J."/>
            <person name="Que T."/>
            <person name="Du C."/>
            <person name="Cheng J."/>
            <person name="Dai P."/>
            <person name="Han X."/>
            <person name="Huang E."/>
            <person name="Gao Y."/>
            <person name="Liu J."/>
            <person name="Shao H."/>
            <person name="Ye R."/>
            <person name="Li L."/>
            <person name="Wei W."/>
            <person name="Wang X."/>
            <person name="Wang C."/>
            <person name="Huo Q."/>
            <person name="Li W."/>
            <person name="Guo W."/>
            <person name="Chen H."/>
            <person name="Chen S."/>
            <person name="Zhou L."/>
            <person name="Zhou L."/>
            <person name="Ni X."/>
            <person name="Tian J."/>
            <person name="Zhou Y."/>
            <person name="Sheng Y."/>
            <person name="Liu T."/>
            <person name="Pan Y."/>
            <person name="Xia L."/>
            <person name="Li J."/>
            <person name="Zhao F."/>
            <person name="Cao W."/>
        </authorList>
    </citation>
    <scope>NUCLEOTIDE SEQUENCE</scope>
    <source>
        <strain evidence="4">Rsan-2018</strain>
        <tissue evidence="4">Larvae</tissue>
    </source>
</reference>
<dbReference type="PROSITE" id="PS50158">
    <property type="entry name" value="ZF_CCHC"/>
    <property type="match status" value="1"/>
</dbReference>
<dbReference type="GO" id="GO:0003676">
    <property type="term" value="F:nucleic acid binding"/>
    <property type="evidence" value="ECO:0007669"/>
    <property type="project" value="InterPro"/>
</dbReference>
<reference evidence="4" key="1">
    <citation type="journal article" date="2020" name="Cell">
        <title>Large-Scale Comparative Analyses of Tick Genomes Elucidate Their Genetic Diversity and Vector Capacities.</title>
        <authorList>
            <consortium name="Tick Genome and Microbiome Consortium (TIGMIC)"/>
            <person name="Jia N."/>
            <person name="Wang J."/>
            <person name="Shi W."/>
            <person name="Du L."/>
            <person name="Sun Y."/>
            <person name="Zhan W."/>
            <person name="Jiang J.F."/>
            <person name="Wang Q."/>
            <person name="Zhang B."/>
            <person name="Ji P."/>
            <person name="Bell-Sakyi L."/>
            <person name="Cui X.M."/>
            <person name="Yuan T.T."/>
            <person name="Jiang B.G."/>
            <person name="Yang W.F."/>
            <person name="Lam T.T."/>
            <person name="Chang Q.C."/>
            <person name="Ding S.J."/>
            <person name="Wang X.J."/>
            <person name="Zhu J.G."/>
            <person name="Ruan X.D."/>
            <person name="Zhao L."/>
            <person name="Wei J.T."/>
            <person name="Ye R.Z."/>
            <person name="Que T.C."/>
            <person name="Du C.H."/>
            <person name="Zhou Y.H."/>
            <person name="Cheng J.X."/>
            <person name="Dai P.F."/>
            <person name="Guo W.B."/>
            <person name="Han X.H."/>
            <person name="Huang E.J."/>
            <person name="Li L.F."/>
            <person name="Wei W."/>
            <person name="Gao Y.C."/>
            <person name="Liu J.Z."/>
            <person name="Shao H.Z."/>
            <person name="Wang X."/>
            <person name="Wang C.C."/>
            <person name="Yang T.C."/>
            <person name="Huo Q.B."/>
            <person name="Li W."/>
            <person name="Chen H.Y."/>
            <person name="Chen S.E."/>
            <person name="Zhou L.G."/>
            <person name="Ni X.B."/>
            <person name="Tian J.H."/>
            <person name="Sheng Y."/>
            <person name="Liu T."/>
            <person name="Pan Y.S."/>
            <person name="Xia L.Y."/>
            <person name="Li J."/>
            <person name="Zhao F."/>
            <person name="Cao W.C."/>
        </authorList>
    </citation>
    <scope>NUCLEOTIDE SEQUENCE</scope>
    <source>
        <strain evidence="4">Rsan-2018</strain>
    </source>
</reference>
<comment type="caution">
    <text evidence="4">The sequence shown here is derived from an EMBL/GenBank/DDBJ whole genome shotgun (WGS) entry which is preliminary data.</text>
</comment>
<organism evidence="4 5">
    <name type="scientific">Rhipicephalus sanguineus</name>
    <name type="common">Brown dog tick</name>
    <name type="synonym">Ixodes sanguineus</name>
    <dbReference type="NCBI Taxonomy" id="34632"/>
    <lineage>
        <taxon>Eukaryota</taxon>
        <taxon>Metazoa</taxon>
        <taxon>Ecdysozoa</taxon>
        <taxon>Arthropoda</taxon>
        <taxon>Chelicerata</taxon>
        <taxon>Arachnida</taxon>
        <taxon>Acari</taxon>
        <taxon>Parasitiformes</taxon>
        <taxon>Ixodida</taxon>
        <taxon>Ixodoidea</taxon>
        <taxon>Ixodidae</taxon>
        <taxon>Rhipicephalinae</taxon>
        <taxon>Rhipicephalus</taxon>
        <taxon>Rhipicephalus</taxon>
    </lineage>
</organism>
<keyword evidence="5" id="KW-1185">Reference proteome</keyword>
<feature type="region of interest" description="Disordered" evidence="2">
    <location>
        <begin position="72"/>
        <end position="110"/>
    </location>
</feature>
<evidence type="ECO:0000313" key="5">
    <source>
        <dbReference type="Proteomes" id="UP000821837"/>
    </source>
</evidence>
<sequence>MTNPAGPRSTKVRLGPNVIGVHLTDTVTPSKGRCLVWFLCCGAPNPNITEGTEISPTEISDEAGWCTIAPRERHSSQGKHANPNTSAASQAGVGGTNKAQRDPRAHKQQVLKAGKIPALPRDHHKVVIRPRGGLNVAAVGIVRLASALYRAASVSPQDATDDIICPNMQQNIIVVSTPHSSNAERYRRLASFTLDNHQFEVRAYETAPDYTVKGVVRGIPLEEDANAIHLNIVNKRNPTALAAKRLSSTTSVIIAFDRGRVPTWVYYGGAMLRCTLYRKQIDVCHQCGRVGHRMDVCPNPQDRVCRGCGASNPNPNHECTPACRLCGGAHPTADKACKARFKTPYLVKKRRGDRRRAAAEAALELQQQNYDGEFAPASRSSSRSRSRARAACASDPRSGVCLLAGSGAFSEFKNKTAAAVVQISDQRGGGAQLLAWRHRSRHNCLQCTPTAAG</sequence>
<evidence type="ECO:0000256" key="2">
    <source>
        <dbReference type="SAM" id="MobiDB-lite"/>
    </source>
</evidence>
<keyword evidence="1" id="KW-0862">Zinc</keyword>
<evidence type="ECO:0000313" key="4">
    <source>
        <dbReference type="EMBL" id="KAH7985297.1"/>
    </source>
</evidence>
<name>A0A9D4YRE8_RHISA</name>
<accession>A0A9D4YRE8</accession>